<feature type="region of interest" description="Disordered" evidence="1">
    <location>
        <begin position="1"/>
        <end position="27"/>
    </location>
</feature>
<evidence type="ECO:0000256" key="1">
    <source>
        <dbReference type="SAM" id="MobiDB-lite"/>
    </source>
</evidence>
<organism evidence="3 4">
    <name type="scientific">Asparagus officinalis</name>
    <name type="common">Garden asparagus</name>
    <dbReference type="NCBI Taxonomy" id="4686"/>
    <lineage>
        <taxon>Eukaryota</taxon>
        <taxon>Viridiplantae</taxon>
        <taxon>Streptophyta</taxon>
        <taxon>Embryophyta</taxon>
        <taxon>Tracheophyta</taxon>
        <taxon>Spermatophyta</taxon>
        <taxon>Magnoliopsida</taxon>
        <taxon>Liliopsida</taxon>
        <taxon>Asparagales</taxon>
        <taxon>Asparagaceae</taxon>
        <taxon>Asparagoideae</taxon>
        <taxon>Asparagus</taxon>
    </lineage>
</organism>
<dbReference type="Pfam" id="PF00646">
    <property type="entry name" value="F-box"/>
    <property type="match status" value="1"/>
</dbReference>
<keyword evidence="4" id="KW-1185">Reference proteome</keyword>
<feature type="domain" description="F-box" evidence="2">
    <location>
        <begin position="91"/>
        <end position="131"/>
    </location>
</feature>
<dbReference type="Gramene" id="ONK70773">
    <property type="protein sequence ID" value="ONK70773"/>
    <property type="gene ID" value="A4U43_C04F1380"/>
</dbReference>
<evidence type="ECO:0000313" key="3">
    <source>
        <dbReference type="EMBL" id="ONK70773.1"/>
    </source>
</evidence>
<dbReference type="InterPro" id="IPR015422">
    <property type="entry name" value="PyrdxlP-dep_Trfase_small"/>
</dbReference>
<dbReference type="Gene3D" id="3.90.1150.10">
    <property type="entry name" value="Aspartate Aminotransferase, domain 1"/>
    <property type="match status" value="1"/>
</dbReference>
<dbReference type="Pfam" id="PF03478">
    <property type="entry name" value="Beta-prop_KIB1-4"/>
    <property type="match status" value="1"/>
</dbReference>
<dbReference type="InterPro" id="IPR036047">
    <property type="entry name" value="F-box-like_dom_sf"/>
</dbReference>
<evidence type="ECO:0000259" key="2">
    <source>
        <dbReference type="SMART" id="SM00256"/>
    </source>
</evidence>
<accession>A0A5P1EZ73</accession>
<dbReference type="PANTHER" id="PTHR44259:SF114">
    <property type="entry name" value="OS06G0707300 PROTEIN"/>
    <property type="match status" value="1"/>
</dbReference>
<dbReference type="EMBL" id="CM007384">
    <property type="protein sequence ID" value="ONK70773.1"/>
    <property type="molecule type" value="Genomic_DNA"/>
</dbReference>
<dbReference type="AlphaFoldDB" id="A0A5P1EZ73"/>
<gene>
    <name evidence="3" type="ORF">A4U43_C04F1380</name>
</gene>
<protein>
    <recommendedName>
        <fullName evidence="2">F-box domain-containing protein</fullName>
    </recommendedName>
</protein>
<name>A0A5P1EZ73_ASPOF</name>
<dbReference type="PANTHER" id="PTHR44259">
    <property type="entry name" value="OS07G0183000 PROTEIN-RELATED"/>
    <property type="match status" value="1"/>
</dbReference>
<dbReference type="Proteomes" id="UP000243459">
    <property type="component" value="Chromosome 4"/>
</dbReference>
<evidence type="ECO:0000313" key="4">
    <source>
        <dbReference type="Proteomes" id="UP000243459"/>
    </source>
</evidence>
<dbReference type="Gene3D" id="1.20.1280.50">
    <property type="match status" value="1"/>
</dbReference>
<dbReference type="InterPro" id="IPR050942">
    <property type="entry name" value="F-box_BR-signaling"/>
</dbReference>
<dbReference type="SUPFAM" id="SSF81383">
    <property type="entry name" value="F-box domain"/>
    <property type="match status" value="1"/>
</dbReference>
<feature type="compositionally biased region" description="Basic residues" evidence="1">
    <location>
        <begin position="1"/>
        <end position="10"/>
    </location>
</feature>
<sequence length="581" mass="65444">MMKKKERRKKESTFSPTTKHPRPSLLTGGLVETVPPIVCTKRESMKEKDFKLMKRKDLQALCKKEGIPANTSNSKMAEALYLARWRPWGDLPREILDLFLEELSFGDHVRFGAVCKSWRSASRDKPHRLAIKWPWLVFPQLPLEDSLSIYSPMEAYIHQLNIIMSPGFECLGHSMGWLIIYHIAEGYYILNPLNNQTLELPSLHRDFFSSDQEISDSASEFSNDHHFPMLEYRNLHNDSGTDSDTDSDNEINNGSEINDYKLFRRGIVFDIPYSLGVAAQSEYGGLYMCRPGDDEWLILIENFYGAFICYRGSLYCVGLGTWRNVVMCYYFDIEPKLLWRKTIELPEICTNNASQTYLVESNLGGLLLILRKVDEVDDGKANLVTTGFHVFRLDHSANKWIRIQTLHDEVIFVSSFGESCARTTTIGNSSGWRDHGMVSDWLLLSTQRSLLVFSESLTMLQGVVGWRSRGDADGVSSGLGRKRLMEIPMVKPSNGLPSHPDHEIAREQMTGFGGAVSFKVSHLTASPSFMATINNFRGSLVVGPVEEEGVIGVVEVGGFGNDFGMRPRLSMASSAAFSLAL</sequence>
<proteinExistence type="predicted"/>
<dbReference type="InterPro" id="IPR001810">
    <property type="entry name" value="F-box_dom"/>
</dbReference>
<reference evidence="4" key="1">
    <citation type="journal article" date="2017" name="Nat. Commun.">
        <title>The asparagus genome sheds light on the origin and evolution of a young Y chromosome.</title>
        <authorList>
            <person name="Harkess A."/>
            <person name="Zhou J."/>
            <person name="Xu C."/>
            <person name="Bowers J.E."/>
            <person name="Van der Hulst R."/>
            <person name="Ayyampalayam S."/>
            <person name="Mercati F."/>
            <person name="Riccardi P."/>
            <person name="McKain M.R."/>
            <person name="Kakrana A."/>
            <person name="Tang H."/>
            <person name="Ray J."/>
            <person name="Groenendijk J."/>
            <person name="Arikit S."/>
            <person name="Mathioni S.M."/>
            <person name="Nakano M."/>
            <person name="Shan H."/>
            <person name="Telgmann-Rauber A."/>
            <person name="Kanno A."/>
            <person name="Yue Z."/>
            <person name="Chen H."/>
            <person name="Li W."/>
            <person name="Chen Y."/>
            <person name="Xu X."/>
            <person name="Zhang Y."/>
            <person name="Luo S."/>
            <person name="Chen H."/>
            <person name="Gao J."/>
            <person name="Mao Z."/>
            <person name="Pires J.C."/>
            <person name="Luo M."/>
            <person name="Kudrna D."/>
            <person name="Wing R.A."/>
            <person name="Meyers B.C."/>
            <person name="Yi K."/>
            <person name="Kong H."/>
            <person name="Lavrijsen P."/>
            <person name="Sunseri F."/>
            <person name="Falavigna A."/>
            <person name="Ye Y."/>
            <person name="Leebens-Mack J.H."/>
            <person name="Chen G."/>
        </authorList>
    </citation>
    <scope>NUCLEOTIDE SEQUENCE [LARGE SCALE GENOMIC DNA]</scope>
    <source>
        <strain evidence="4">cv. DH0086</strain>
    </source>
</reference>
<dbReference type="InterPro" id="IPR005174">
    <property type="entry name" value="KIB1-4_b-propeller"/>
</dbReference>
<dbReference type="SMART" id="SM00256">
    <property type="entry name" value="FBOX"/>
    <property type="match status" value="1"/>
</dbReference>